<organism evidence="1 2">
    <name type="scientific">Cricetulus griseus</name>
    <name type="common">Chinese hamster</name>
    <name type="synonym">Cricetulus barabensis griseus</name>
    <dbReference type="NCBI Taxonomy" id="10029"/>
    <lineage>
        <taxon>Eukaryota</taxon>
        <taxon>Metazoa</taxon>
        <taxon>Chordata</taxon>
        <taxon>Craniata</taxon>
        <taxon>Vertebrata</taxon>
        <taxon>Euteleostomi</taxon>
        <taxon>Mammalia</taxon>
        <taxon>Eutheria</taxon>
        <taxon>Euarchontoglires</taxon>
        <taxon>Glires</taxon>
        <taxon>Rodentia</taxon>
        <taxon>Myomorpha</taxon>
        <taxon>Muroidea</taxon>
        <taxon>Cricetidae</taxon>
        <taxon>Cricetinae</taxon>
        <taxon>Cricetulus</taxon>
    </lineage>
</organism>
<sequence>MGDKWHEGVCVMVTWVNLNHDTFFHKDHGRQQSGIYTMVDQLAGSCNPSVKQYIKPGIAIPGTLWAS</sequence>
<name>G3GTU5_CRIGR</name>
<gene>
    <name evidence="1" type="ORF">I79_001084</name>
</gene>
<accession>G3GTU5</accession>
<evidence type="ECO:0000313" key="1">
    <source>
        <dbReference type="EMBL" id="EGV94390.1"/>
    </source>
</evidence>
<protein>
    <submittedName>
        <fullName evidence="1">Uncharacterized protein</fullName>
    </submittedName>
</protein>
<dbReference type="Proteomes" id="UP000001075">
    <property type="component" value="Unassembled WGS sequence"/>
</dbReference>
<dbReference type="EMBL" id="JH000022">
    <property type="protein sequence ID" value="EGV94390.1"/>
    <property type="molecule type" value="Genomic_DNA"/>
</dbReference>
<dbReference type="AlphaFoldDB" id="G3GTU5"/>
<dbReference type="InParanoid" id="G3GTU5"/>
<reference evidence="2" key="1">
    <citation type="journal article" date="2011" name="Nat. Biotechnol.">
        <title>The genomic sequence of the Chinese hamster ovary (CHO)-K1 cell line.</title>
        <authorList>
            <person name="Xu X."/>
            <person name="Nagarajan H."/>
            <person name="Lewis N.E."/>
            <person name="Pan S."/>
            <person name="Cai Z."/>
            <person name="Liu X."/>
            <person name="Chen W."/>
            <person name="Xie M."/>
            <person name="Wang W."/>
            <person name="Hammond S."/>
            <person name="Andersen M.R."/>
            <person name="Neff N."/>
            <person name="Passarelli B."/>
            <person name="Koh W."/>
            <person name="Fan H.C."/>
            <person name="Wang J."/>
            <person name="Gui Y."/>
            <person name="Lee K.H."/>
            <person name="Betenbaugh M.J."/>
            <person name="Quake S.R."/>
            <person name="Famili I."/>
            <person name="Palsson B.O."/>
            <person name="Wang J."/>
        </authorList>
    </citation>
    <scope>NUCLEOTIDE SEQUENCE [LARGE SCALE GENOMIC DNA]</scope>
    <source>
        <strain evidence="2">CHO K1 cell line</strain>
    </source>
</reference>
<evidence type="ECO:0000313" key="2">
    <source>
        <dbReference type="Proteomes" id="UP000001075"/>
    </source>
</evidence>
<proteinExistence type="predicted"/>